<dbReference type="RefSeq" id="WP_276112046.1">
    <property type="nucleotide sequence ID" value="NZ_JARJBB010000023.1"/>
</dbReference>
<accession>A0ABT6ADI3</accession>
<reference evidence="1 2" key="1">
    <citation type="submission" date="2023-03" db="EMBL/GenBank/DDBJ databases">
        <title>Draft genome sequence of Streptomyces sp. K1PA1 isolated from peat swamp forest in Thailand.</title>
        <authorList>
            <person name="Klaysubun C."/>
            <person name="Duangmal K."/>
        </authorList>
    </citation>
    <scope>NUCLEOTIDE SEQUENCE [LARGE SCALE GENOMIC DNA]</scope>
    <source>
        <strain evidence="1 2">K1PA1</strain>
    </source>
</reference>
<sequence>MALTAVGTDLGNSAIAQVKSLFGDDHPLVVNVSSVTTMRVTGGGTVIFPGPVPRTPQQLASDVNSLNGPGVLPDAVATQVKLTNAGDATAYITDITLHKTCTAPLTGTIVYDPPQGNGGGSTDVVDIGFDLDSPHPPPQNFNPDSLQLSGNYFLGHTVAIVKGAPQTLVLLAKTSRHYCRYSYEITLDGEKDQTATKTVPSTKGRSLQVTANLIGDHSPRPLTAYQRAYVPGYQAGPINVGTGAGTSANASSSNSLVQVNPKKWKPYTAR</sequence>
<evidence type="ECO:0000313" key="2">
    <source>
        <dbReference type="Proteomes" id="UP001221150"/>
    </source>
</evidence>
<proteinExistence type="predicted"/>
<evidence type="ECO:0000313" key="1">
    <source>
        <dbReference type="EMBL" id="MDF3302482.1"/>
    </source>
</evidence>
<gene>
    <name evidence="1" type="ORF">P3H78_28435</name>
</gene>
<organism evidence="1 2">
    <name type="scientific">Streptomyces tropicalis</name>
    <dbReference type="NCBI Taxonomy" id="3034234"/>
    <lineage>
        <taxon>Bacteria</taxon>
        <taxon>Bacillati</taxon>
        <taxon>Actinomycetota</taxon>
        <taxon>Actinomycetes</taxon>
        <taxon>Kitasatosporales</taxon>
        <taxon>Streptomycetaceae</taxon>
        <taxon>Streptomyces</taxon>
    </lineage>
</organism>
<comment type="caution">
    <text evidence="1">The sequence shown here is derived from an EMBL/GenBank/DDBJ whole genome shotgun (WGS) entry which is preliminary data.</text>
</comment>
<dbReference type="Proteomes" id="UP001221150">
    <property type="component" value="Unassembled WGS sequence"/>
</dbReference>
<name>A0ABT6ADI3_9ACTN</name>
<keyword evidence="2" id="KW-1185">Reference proteome</keyword>
<dbReference type="EMBL" id="JARJBB010000023">
    <property type="protein sequence ID" value="MDF3302482.1"/>
    <property type="molecule type" value="Genomic_DNA"/>
</dbReference>
<protein>
    <submittedName>
        <fullName evidence="1">Uncharacterized protein</fullName>
    </submittedName>
</protein>